<name>A0ABV7UHF4_9HYPH</name>
<keyword evidence="5" id="KW-1185">Reference proteome</keyword>
<dbReference type="PANTHER" id="PTHR47235:SF1">
    <property type="entry name" value="BLR6548 PROTEIN"/>
    <property type="match status" value="1"/>
</dbReference>
<dbReference type="InterPro" id="IPR006311">
    <property type="entry name" value="TAT_signal"/>
</dbReference>
<dbReference type="PROSITE" id="PS51318">
    <property type="entry name" value="TAT"/>
    <property type="match status" value="1"/>
</dbReference>
<gene>
    <name evidence="4" type="ORF">ACFONL_12310</name>
</gene>
<evidence type="ECO:0000259" key="3">
    <source>
        <dbReference type="Pfam" id="PF13458"/>
    </source>
</evidence>
<proteinExistence type="inferred from homology"/>
<dbReference type="Pfam" id="PF13458">
    <property type="entry name" value="Peripla_BP_6"/>
    <property type="match status" value="1"/>
</dbReference>
<evidence type="ECO:0000313" key="5">
    <source>
        <dbReference type="Proteomes" id="UP001595704"/>
    </source>
</evidence>
<accession>A0ABV7UHF4</accession>
<feature type="domain" description="Leucine-binding protein" evidence="3">
    <location>
        <begin position="53"/>
        <end position="408"/>
    </location>
</feature>
<dbReference type="InterPro" id="IPR028082">
    <property type="entry name" value="Peripla_BP_I"/>
</dbReference>
<dbReference type="EMBL" id="JBHRYC010000058">
    <property type="protein sequence ID" value="MFC3638145.1"/>
    <property type="molecule type" value="Genomic_DNA"/>
</dbReference>
<dbReference type="Proteomes" id="UP001595704">
    <property type="component" value="Unassembled WGS sequence"/>
</dbReference>
<dbReference type="CDD" id="cd06343">
    <property type="entry name" value="PBP1_ABC_ligand_binding-like"/>
    <property type="match status" value="1"/>
</dbReference>
<dbReference type="RefSeq" id="WP_191319637.1">
    <property type="nucleotide sequence ID" value="NZ_BNCG01000009.1"/>
</dbReference>
<comment type="similarity">
    <text evidence="1">Belongs to the leucine-binding protein family.</text>
</comment>
<dbReference type="InterPro" id="IPR028081">
    <property type="entry name" value="Leu-bd"/>
</dbReference>
<dbReference type="PANTHER" id="PTHR47235">
    <property type="entry name" value="BLR6548 PROTEIN"/>
    <property type="match status" value="1"/>
</dbReference>
<evidence type="ECO:0000256" key="1">
    <source>
        <dbReference type="ARBA" id="ARBA00010062"/>
    </source>
</evidence>
<sequence length="427" mass="46804">MPCAREEHGAHERRRVGGSFSTGRRALLALGLAVGLAPALAGAAPAWAEEKPPIRIGNLAPYSGPASAYSAFAKTEAAYFRMVNAKGGINGRKVEFISYDDAYSPPKAVEQARKLVEQDGVLAIVQAVGTPPNAAIMKYMNARKVPQLFAATGATKFGDYRNYPWTMGLSTSVYHVEAAMYAGYIREKFPNGKVAVIYPNDDYGRDIFEGFRKALGKDYDRYVVATATYDNSEPTIDSQMSKLKASGANIFVNFSTPRFAAQAIRKAAELGWKPDLQIVNTTGASIPMVFKPAGIENARGVITSTSLKEASDPRYRDDPGVQEYLAFMKQWYPEGDATNNQNAYGYMCIKLVHRVLEMAGDDLSRENIMKQAASLKDVKLGLLLDGVLVNTSPTNYFPITQMQLMRFNGEGFDPIGPVQKHDVKLYD</sequence>
<organism evidence="4 5">
    <name type="scientific">Camelimonas fluminis</name>
    <dbReference type="NCBI Taxonomy" id="1576911"/>
    <lineage>
        <taxon>Bacteria</taxon>
        <taxon>Pseudomonadati</taxon>
        <taxon>Pseudomonadota</taxon>
        <taxon>Alphaproteobacteria</taxon>
        <taxon>Hyphomicrobiales</taxon>
        <taxon>Chelatococcaceae</taxon>
        <taxon>Camelimonas</taxon>
    </lineage>
</organism>
<comment type="caution">
    <text evidence="4">The sequence shown here is derived from an EMBL/GenBank/DDBJ whole genome shotgun (WGS) entry which is preliminary data.</text>
</comment>
<protein>
    <submittedName>
        <fullName evidence="4">ABC transporter substrate-binding protein</fullName>
    </submittedName>
</protein>
<dbReference type="SUPFAM" id="SSF53822">
    <property type="entry name" value="Periplasmic binding protein-like I"/>
    <property type="match status" value="1"/>
</dbReference>
<evidence type="ECO:0000256" key="2">
    <source>
        <dbReference type="ARBA" id="ARBA00022729"/>
    </source>
</evidence>
<dbReference type="Gene3D" id="3.40.50.2300">
    <property type="match status" value="2"/>
</dbReference>
<evidence type="ECO:0000313" key="4">
    <source>
        <dbReference type="EMBL" id="MFC3638145.1"/>
    </source>
</evidence>
<keyword evidence="2" id="KW-0732">Signal</keyword>
<reference evidence="5" key="1">
    <citation type="journal article" date="2019" name="Int. J. Syst. Evol. Microbiol.">
        <title>The Global Catalogue of Microorganisms (GCM) 10K type strain sequencing project: providing services to taxonomists for standard genome sequencing and annotation.</title>
        <authorList>
            <consortium name="The Broad Institute Genomics Platform"/>
            <consortium name="The Broad Institute Genome Sequencing Center for Infectious Disease"/>
            <person name="Wu L."/>
            <person name="Ma J."/>
        </authorList>
    </citation>
    <scope>NUCLEOTIDE SEQUENCE [LARGE SCALE GENOMIC DNA]</scope>
    <source>
        <strain evidence="5">KCTC 42282</strain>
    </source>
</reference>